<dbReference type="KEGG" id="mcos:GM418_13045"/>
<evidence type="ECO:0008006" key="4">
    <source>
        <dbReference type="Google" id="ProtNLM"/>
    </source>
</evidence>
<dbReference type="RefSeq" id="WP_158866957.1">
    <property type="nucleotide sequence ID" value="NZ_CP046401.1"/>
</dbReference>
<organism evidence="2 3">
    <name type="scientific">Maribellus comscasis</name>
    <dbReference type="NCBI Taxonomy" id="2681766"/>
    <lineage>
        <taxon>Bacteria</taxon>
        <taxon>Pseudomonadati</taxon>
        <taxon>Bacteroidota</taxon>
        <taxon>Bacteroidia</taxon>
        <taxon>Marinilabiliales</taxon>
        <taxon>Prolixibacteraceae</taxon>
        <taxon>Maribellus</taxon>
    </lineage>
</organism>
<evidence type="ECO:0000313" key="3">
    <source>
        <dbReference type="Proteomes" id="UP000428260"/>
    </source>
</evidence>
<dbReference type="EMBL" id="CP046401">
    <property type="protein sequence ID" value="QGY44554.1"/>
    <property type="molecule type" value="Genomic_DNA"/>
</dbReference>
<feature type="region of interest" description="Disordered" evidence="1">
    <location>
        <begin position="272"/>
        <end position="299"/>
    </location>
</feature>
<dbReference type="SUPFAM" id="SSF56925">
    <property type="entry name" value="OMPA-like"/>
    <property type="match status" value="1"/>
</dbReference>
<dbReference type="Proteomes" id="UP000428260">
    <property type="component" value="Chromosome"/>
</dbReference>
<name>A0A6I6K3P1_9BACT</name>
<protein>
    <recommendedName>
        <fullName evidence="4">Outer membrane protein beta-barrel domain-containing protein</fullName>
    </recommendedName>
</protein>
<dbReference type="InterPro" id="IPR011250">
    <property type="entry name" value="OMP/PagP_B-barrel"/>
</dbReference>
<accession>A0A6I6K3P1</accession>
<dbReference type="AlphaFoldDB" id="A0A6I6K3P1"/>
<reference evidence="2 3" key="1">
    <citation type="submission" date="2019-11" db="EMBL/GenBank/DDBJ databases">
        <authorList>
            <person name="Zheng R.K."/>
            <person name="Sun C.M."/>
        </authorList>
    </citation>
    <scope>NUCLEOTIDE SEQUENCE [LARGE SCALE GENOMIC DNA]</scope>
    <source>
        <strain evidence="2 3">WC007</strain>
    </source>
</reference>
<evidence type="ECO:0000313" key="2">
    <source>
        <dbReference type="EMBL" id="QGY44554.1"/>
    </source>
</evidence>
<proteinExistence type="predicted"/>
<evidence type="ECO:0000256" key="1">
    <source>
        <dbReference type="SAM" id="MobiDB-lite"/>
    </source>
</evidence>
<keyword evidence="3" id="KW-1185">Reference proteome</keyword>
<gene>
    <name evidence="2" type="ORF">GM418_13045</name>
</gene>
<sequence>MNRKLILTLIILTLVGGNVFGQILKYRVGVNYGKFNDEVGKDEVDHPLIENLSNPNATEFVHAFEPGFEAEIMQLWSPNIETGIELDFSKFSGSNDIPPYYNYILAQDFPEIVHRVTEPIVYESSALNLILNFRYYFAPDGSVNPFFKAFGGLSFVGAEYNYEDLSVWEEVWDEEGAGVLYAIGTEDSDQPKEAAVCYGFGAGLDFALNEQISLYLDGTASFIGTDKLDGIPNYDYVLESQSLKAVGNRAFVTQITLGIVFTSKTDLGLNKNSGKNKKGSGVKGTGRTTPWRPFYRQKR</sequence>
<dbReference type="Gene3D" id="2.40.160.20">
    <property type="match status" value="1"/>
</dbReference>